<dbReference type="OrthoDB" id="9801249at2"/>
<dbReference type="PIRSF" id="PIRSF006278">
    <property type="entry name" value="ACCD_DCysDesulf"/>
    <property type="match status" value="1"/>
</dbReference>
<evidence type="ECO:0000256" key="2">
    <source>
        <dbReference type="ARBA" id="ARBA00008639"/>
    </source>
</evidence>
<dbReference type="Gene3D" id="3.40.50.1100">
    <property type="match status" value="2"/>
</dbReference>
<evidence type="ECO:0000313" key="8">
    <source>
        <dbReference type="Proteomes" id="UP000031760"/>
    </source>
</evidence>
<dbReference type="GO" id="GO:0019148">
    <property type="term" value="F:D-cysteine desulfhydrase activity"/>
    <property type="evidence" value="ECO:0007669"/>
    <property type="project" value="TreeGrafter"/>
</dbReference>
<feature type="active site" description="Nucleophile" evidence="4">
    <location>
        <position position="67"/>
    </location>
</feature>
<evidence type="ECO:0000313" key="7">
    <source>
        <dbReference type="EMBL" id="BAO55663.1"/>
    </source>
</evidence>
<evidence type="ECO:0000256" key="1">
    <source>
        <dbReference type="ARBA" id="ARBA00001933"/>
    </source>
</evidence>
<comment type="cofactor">
    <cofactor evidence="1">
        <name>pyridoxal 5'-phosphate</name>
        <dbReference type="ChEBI" id="CHEBI:597326"/>
    </cofactor>
</comment>
<gene>
    <name evidence="7" type="ORF">NMS_1654</name>
</gene>
<name>W8VVQ7_9FLAO</name>
<dbReference type="Pfam" id="PF00291">
    <property type="entry name" value="PALP"/>
    <property type="match status" value="1"/>
</dbReference>
<dbReference type="InterPro" id="IPR027278">
    <property type="entry name" value="ACCD_DCysDesulf"/>
</dbReference>
<dbReference type="PANTHER" id="PTHR43780:SF2">
    <property type="entry name" value="1-AMINOCYCLOPROPANE-1-CARBOXYLATE DEAMINASE-RELATED"/>
    <property type="match status" value="1"/>
</dbReference>
<dbReference type="Proteomes" id="UP000031760">
    <property type="component" value="Chromosome"/>
</dbReference>
<feature type="modified residue" description="N6-(pyridoxal phosphate)lysine" evidence="5">
    <location>
        <position position="40"/>
    </location>
</feature>
<accession>W8VVQ7</accession>
<protein>
    <submittedName>
        <fullName evidence="7">1-aminocyclopropane-1-carboxylate deaminase</fullName>
    </submittedName>
</protein>
<dbReference type="EMBL" id="AP014548">
    <property type="protein sequence ID" value="BAO55663.1"/>
    <property type="molecule type" value="Genomic_DNA"/>
</dbReference>
<keyword evidence="8" id="KW-1185">Reference proteome</keyword>
<keyword evidence="3 5" id="KW-0663">Pyridoxal phosphate</keyword>
<proteinExistence type="inferred from homology"/>
<sequence length="314" mass="35247">MKLFDHKDSVNQHFKTFEDLNVTIDIKREDLLHKEVSGNKLRKLRYNLKAALDQEYSQVLTYGGAYSNHIAATAAACRIVGLSSIGIIRGEELGDTLEKTLATNQTLRTAHKNGMQLKFVSRKEYREKMEVDFQAQLMLDYGVFYNIPEGGTNALAVKGANEILTSKDLESYDVICVAGGTGGTAAGIINSVNEGHQVFVFSALKGDFLRRDIEKFSSDRSFELVGENHFGGYVRSNDALIDYMNVRFRESGIPLDPIYTGKMMYRLEQMIQQGIFNGKTRILAIHTGGLQGIPGYNQMLKKKGRLQLQYEDHI</sequence>
<dbReference type="InterPro" id="IPR001926">
    <property type="entry name" value="TrpB-like_PALP"/>
</dbReference>
<reference evidence="7 8" key="1">
    <citation type="journal article" date="2014" name="Proc. Natl. Acad. Sci. U.S.A.">
        <title>Functional characterization of flavobacteria rhodopsins reveals a unique class of light-driven chloride pump in bacteria.</title>
        <authorList>
            <person name="Yoshizawa S."/>
            <person name="Kumagai Y."/>
            <person name="Kim H."/>
            <person name="Ogura Y."/>
            <person name="Hayashi T."/>
            <person name="Iwasaki W."/>
            <person name="DeLong E.F."/>
            <person name="Kogure K."/>
        </authorList>
    </citation>
    <scope>NUCLEOTIDE SEQUENCE [LARGE SCALE GENOMIC DNA]</scope>
    <source>
        <strain evidence="7 8">S1-08</strain>
    </source>
</reference>
<dbReference type="RefSeq" id="WP_041496224.1">
    <property type="nucleotide sequence ID" value="NZ_AP014548.1"/>
</dbReference>
<evidence type="ECO:0000256" key="5">
    <source>
        <dbReference type="PIRSR" id="PIRSR006278-2"/>
    </source>
</evidence>
<dbReference type="InterPro" id="IPR036052">
    <property type="entry name" value="TrpB-like_PALP_sf"/>
</dbReference>
<evidence type="ECO:0000256" key="4">
    <source>
        <dbReference type="PIRSR" id="PIRSR006278-1"/>
    </source>
</evidence>
<evidence type="ECO:0000256" key="3">
    <source>
        <dbReference type="ARBA" id="ARBA00022898"/>
    </source>
</evidence>
<organism evidence="7 8">
    <name type="scientific">Nonlabens marinus S1-08</name>
    <dbReference type="NCBI Taxonomy" id="1454201"/>
    <lineage>
        <taxon>Bacteria</taxon>
        <taxon>Pseudomonadati</taxon>
        <taxon>Bacteroidota</taxon>
        <taxon>Flavobacteriia</taxon>
        <taxon>Flavobacteriales</taxon>
        <taxon>Flavobacteriaceae</taxon>
        <taxon>Nonlabens</taxon>
    </lineage>
</organism>
<dbReference type="HOGENOM" id="CLU_048897_0_0_10"/>
<dbReference type="AlphaFoldDB" id="W8VVQ7"/>
<dbReference type="KEGG" id="nmf:NMS_1654"/>
<dbReference type="STRING" id="1454201.NMS_1654"/>
<dbReference type="PANTHER" id="PTHR43780">
    <property type="entry name" value="1-AMINOCYCLOPROPANE-1-CARBOXYLATE DEAMINASE-RELATED"/>
    <property type="match status" value="1"/>
</dbReference>
<feature type="domain" description="Tryptophan synthase beta chain-like PALP" evidence="6">
    <location>
        <begin position="18"/>
        <end position="288"/>
    </location>
</feature>
<dbReference type="SUPFAM" id="SSF53686">
    <property type="entry name" value="Tryptophan synthase beta subunit-like PLP-dependent enzymes"/>
    <property type="match status" value="1"/>
</dbReference>
<evidence type="ECO:0000259" key="6">
    <source>
        <dbReference type="Pfam" id="PF00291"/>
    </source>
</evidence>
<comment type="similarity">
    <text evidence="2">Belongs to the ACC deaminase/D-cysteine desulfhydrase family.</text>
</comment>